<evidence type="ECO:0000313" key="5">
    <source>
        <dbReference type="Proteomes" id="UP000324897"/>
    </source>
</evidence>
<name>A0A5J9SI52_9POAL</name>
<dbReference type="Gramene" id="TVT97945">
    <property type="protein sequence ID" value="TVT97945"/>
    <property type="gene ID" value="EJB05_56771"/>
</dbReference>
<evidence type="ECO:0000256" key="2">
    <source>
        <dbReference type="SAM" id="MobiDB-lite"/>
    </source>
</evidence>
<keyword evidence="1" id="KW-0175">Coiled coil</keyword>
<keyword evidence="5" id="KW-1185">Reference proteome</keyword>
<dbReference type="Proteomes" id="UP000324897">
    <property type="component" value="Unassembled WGS sequence"/>
</dbReference>
<dbReference type="EMBL" id="RWGY01000916">
    <property type="protein sequence ID" value="TVT97945.1"/>
    <property type="molecule type" value="Genomic_DNA"/>
</dbReference>
<evidence type="ECO:0000313" key="4">
    <source>
        <dbReference type="EMBL" id="TVT97945.1"/>
    </source>
</evidence>
<evidence type="ECO:0000256" key="3">
    <source>
        <dbReference type="SAM" id="Phobius"/>
    </source>
</evidence>
<evidence type="ECO:0000256" key="1">
    <source>
        <dbReference type="SAM" id="Coils"/>
    </source>
</evidence>
<protein>
    <recommendedName>
        <fullName evidence="6">Transmembrane protein</fullName>
    </recommendedName>
</protein>
<feature type="transmembrane region" description="Helical" evidence="3">
    <location>
        <begin position="62"/>
        <end position="81"/>
    </location>
</feature>
<proteinExistence type="predicted"/>
<gene>
    <name evidence="4" type="ORF">EJB05_56771</name>
</gene>
<comment type="caution">
    <text evidence="4">The sequence shown here is derived from an EMBL/GenBank/DDBJ whole genome shotgun (WGS) entry which is preliminary data.</text>
</comment>
<sequence>MAAYATALLPRRRLQVNASPFAFSSSEAVMPAMRRMRLCFTQLPSLLRVCSCKMTSIGRTMAAAAILALLMSSALPGAAAVGHTNTMQRDVDGSKMPGSSSDSVRDEQHCKVTENHRRLKEETSNLNDSIISLMVQANNLEERAKMLEKALHQALAGEEPQVNFVVELTALRKDTENFGKSVRHHFDFQNSYYELLSSIFASHVDTLASIAKFRMRTVTFSFTVVIAASLILALVTRL</sequence>
<accession>A0A5J9SI52</accession>
<dbReference type="AlphaFoldDB" id="A0A5J9SI52"/>
<evidence type="ECO:0008006" key="6">
    <source>
        <dbReference type="Google" id="ProtNLM"/>
    </source>
</evidence>
<organism evidence="4 5">
    <name type="scientific">Eragrostis curvula</name>
    <name type="common">weeping love grass</name>
    <dbReference type="NCBI Taxonomy" id="38414"/>
    <lineage>
        <taxon>Eukaryota</taxon>
        <taxon>Viridiplantae</taxon>
        <taxon>Streptophyta</taxon>
        <taxon>Embryophyta</taxon>
        <taxon>Tracheophyta</taxon>
        <taxon>Spermatophyta</taxon>
        <taxon>Magnoliopsida</taxon>
        <taxon>Liliopsida</taxon>
        <taxon>Poales</taxon>
        <taxon>Poaceae</taxon>
        <taxon>PACMAD clade</taxon>
        <taxon>Chloridoideae</taxon>
        <taxon>Eragrostideae</taxon>
        <taxon>Eragrostidinae</taxon>
        <taxon>Eragrostis</taxon>
    </lineage>
</organism>
<reference evidence="4 5" key="1">
    <citation type="journal article" date="2019" name="Sci. Rep.">
        <title>A high-quality genome of Eragrostis curvula grass provides insights into Poaceae evolution and supports new strategies to enhance forage quality.</title>
        <authorList>
            <person name="Carballo J."/>
            <person name="Santos B.A.C.M."/>
            <person name="Zappacosta D."/>
            <person name="Garbus I."/>
            <person name="Selva J.P."/>
            <person name="Gallo C.A."/>
            <person name="Diaz A."/>
            <person name="Albertini E."/>
            <person name="Caccamo M."/>
            <person name="Echenique V."/>
        </authorList>
    </citation>
    <scope>NUCLEOTIDE SEQUENCE [LARGE SCALE GENOMIC DNA]</scope>
    <source>
        <strain evidence="5">cv. Victoria</strain>
        <tissue evidence="4">Leaf</tissue>
    </source>
</reference>
<feature type="coiled-coil region" evidence="1">
    <location>
        <begin position="130"/>
        <end position="157"/>
    </location>
</feature>
<keyword evidence="3" id="KW-1133">Transmembrane helix</keyword>
<keyword evidence="3" id="KW-0812">Transmembrane</keyword>
<feature type="transmembrane region" description="Helical" evidence="3">
    <location>
        <begin position="217"/>
        <end position="235"/>
    </location>
</feature>
<feature type="region of interest" description="Disordered" evidence="2">
    <location>
        <begin position="88"/>
        <end position="109"/>
    </location>
</feature>
<keyword evidence="3" id="KW-0472">Membrane</keyword>